<organism evidence="9 10">
    <name type="scientific">Mycolicibacterium peregrinum</name>
    <name type="common">Mycobacterium peregrinum</name>
    <dbReference type="NCBI Taxonomy" id="43304"/>
    <lineage>
        <taxon>Bacteria</taxon>
        <taxon>Bacillati</taxon>
        <taxon>Actinomycetota</taxon>
        <taxon>Actinomycetes</taxon>
        <taxon>Mycobacteriales</taxon>
        <taxon>Mycobacteriaceae</taxon>
        <taxon>Mycolicibacterium</taxon>
    </lineage>
</organism>
<feature type="transmembrane region" description="Helical" evidence="7">
    <location>
        <begin position="434"/>
        <end position="459"/>
    </location>
</feature>
<evidence type="ECO:0000313" key="10">
    <source>
        <dbReference type="Proteomes" id="UP000094008"/>
    </source>
</evidence>
<dbReference type="OrthoDB" id="4515685at2"/>
<comment type="similarity">
    <text evidence="2">Belongs to the EccD/Snm4 family.</text>
</comment>
<evidence type="ECO:0000256" key="1">
    <source>
        <dbReference type="ARBA" id="ARBA00004651"/>
    </source>
</evidence>
<keyword evidence="6 7" id="KW-0472">Membrane</keyword>
<dbReference type="Pfam" id="PF08817">
    <property type="entry name" value="YukD"/>
    <property type="match status" value="1"/>
</dbReference>
<evidence type="ECO:0000313" key="9">
    <source>
        <dbReference type="EMBL" id="OBB97156.1"/>
    </source>
</evidence>
<dbReference type="RefSeq" id="WP_064878687.1">
    <property type="nucleotide sequence ID" value="NZ_LZSY01000020.1"/>
</dbReference>
<dbReference type="GO" id="GO:0005886">
    <property type="term" value="C:plasma membrane"/>
    <property type="evidence" value="ECO:0007669"/>
    <property type="project" value="UniProtKB-SubCell"/>
</dbReference>
<dbReference type="Proteomes" id="UP000094008">
    <property type="component" value="Unassembled WGS sequence"/>
</dbReference>
<dbReference type="Gene3D" id="3.10.20.90">
    <property type="entry name" value="Phosphatidylinositol 3-kinase Catalytic Subunit, Chain A, domain 1"/>
    <property type="match status" value="1"/>
</dbReference>
<feature type="transmembrane region" description="Helical" evidence="7">
    <location>
        <begin position="169"/>
        <end position="190"/>
    </location>
</feature>
<dbReference type="Pfam" id="PF19053">
    <property type="entry name" value="EccD"/>
    <property type="match status" value="1"/>
</dbReference>
<evidence type="ECO:0000256" key="6">
    <source>
        <dbReference type="ARBA" id="ARBA00023136"/>
    </source>
</evidence>
<dbReference type="AlphaFoldDB" id="A0A1A0WFT0"/>
<keyword evidence="4 7" id="KW-0812">Transmembrane</keyword>
<keyword evidence="5 7" id="KW-1133">Transmembrane helix</keyword>
<evidence type="ECO:0000256" key="7">
    <source>
        <dbReference type="SAM" id="Phobius"/>
    </source>
</evidence>
<feature type="domain" description="EccD-like transmembrane" evidence="8">
    <location>
        <begin position="148"/>
        <end position="497"/>
    </location>
</feature>
<evidence type="ECO:0000256" key="3">
    <source>
        <dbReference type="ARBA" id="ARBA00022475"/>
    </source>
</evidence>
<feature type="transmembrane region" description="Helical" evidence="7">
    <location>
        <begin position="137"/>
        <end position="157"/>
    </location>
</feature>
<gene>
    <name evidence="9" type="ORF">A5779_15465</name>
</gene>
<comment type="caution">
    <text evidence="9">The sequence shown here is derived from an EMBL/GenBank/DDBJ whole genome shotgun (WGS) entry which is preliminary data.</text>
</comment>
<proteinExistence type="inferred from homology"/>
<accession>A0A1A0WFT0</accession>
<dbReference type="NCBIfam" id="TIGR03920">
    <property type="entry name" value="T7SS_EccD"/>
    <property type="match status" value="1"/>
</dbReference>
<evidence type="ECO:0000256" key="5">
    <source>
        <dbReference type="ARBA" id="ARBA00022989"/>
    </source>
</evidence>
<dbReference type="InterPro" id="IPR024962">
    <property type="entry name" value="YukD-like"/>
</dbReference>
<protein>
    <submittedName>
        <fullName evidence="9">Type VII secretion integral membrane protein EccD</fullName>
    </submittedName>
</protein>
<feature type="transmembrane region" description="Helical" evidence="7">
    <location>
        <begin position="471"/>
        <end position="494"/>
    </location>
</feature>
<feature type="transmembrane region" description="Helical" evidence="7">
    <location>
        <begin position="279"/>
        <end position="296"/>
    </location>
</feature>
<comment type="subcellular location">
    <subcellularLocation>
        <location evidence="1">Cell membrane</location>
        <topology evidence="1">Multi-pass membrane protein</topology>
    </subcellularLocation>
</comment>
<feature type="transmembrane region" description="Helical" evidence="7">
    <location>
        <begin position="355"/>
        <end position="375"/>
    </location>
</feature>
<feature type="transmembrane region" description="Helical" evidence="7">
    <location>
        <begin position="410"/>
        <end position="428"/>
    </location>
</feature>
<feature type="transmembrane region" description="Helical" evidence="7">
    <location>
        <begin position="225"/>
        <end position="245"/>
    </location>
</feature>
<name>A0A1A0WFT0_MYCPR</name>
<reference evidence="10" key="1">
    <citation type="submission" date="2016-06" db="EMBL/GenBank/DDBJ databases">
        <authorList>
            <person name="Sutton G."/>
            <person name="Brinkac L."/>
            <person name="Sanka R."/>
            <person name="Adams M."/>
            <person name="Lau E."/>
            <person name="Mehaffy C."/>
            <person name="Tameris M."/>
            <person name="Hatherill M."/>
            <person name="Hanekom W."/>
            <person name="Mahomed H."/>
            <person name="Mcshane H."/>
        </authorList>
    </citation>
    <scope>NUCLEOTIDE SEQUENCE [LARGE SCALE GENOMIC DNA]</scope>
    <source>
        <strain evidence="10">852002-10433_SCH5171157</strain>
    </source>
</reference>
<dbReference type="EMBL" id="LZSY01000020">
    <property type="protein sequence ID" value="OBB97156.1"/>
    <property type="molecule type" value="Genomic_DNA"/>
</dbReference>
<evidence type="ECO:0000256" key="4">
    <source>
        <dbReference type="ARBA" id="ARBA00022692"/>
    </source>
</evidence>
<evidence type="ECO:0000256" key="2">
    <source>
        <dbReference type="ARBA" id="ARBA00006162"/>
    </source>
</evidence>
<feature type="transmembrane region" description="Helical" evidence="7">
    <location>
        <begin position="252"/>
        <end position="273"/>
    </location>
</feature>
<evidence type="ECO:0000259" key="8">
    <source>
        <dbReference type="Pfam" id="PF19053"/>
    </source>
</evidence>
<dbReference type="InterPro" id="IPR044049">
    <property type="entry name" value="EccD_transm"/>
</dbReference>
<feature type="transmembrane region" description="Helical" evidence="7">
    <location>
        <begin position="202"/>
        <end position="219"/>
    </location>
</feature>
<dbReference type="InterPro" id="IPR006707">
    <property type="entry name" value="T7SS_EccD"/>
</dbReference>
<sequence length="499" mass="52295">MTLPPSLSELDSESESEQELSRIAVLVGGMLLDVGLPTHTSIAAVINDVIDLANDQVPIHSGTDDVEFDNSEGKWTFARLGGTAIDPNRSLAEAGIYDGEMLVVREVGVPAAPLLFDDVEMVSREVDNRRQWFTDNAWIATWFGLSVGLGAVVAALLPRQTAVSLLPAVPVAAIATLLAGIVCATVACALPYRTGDGNKSAWLGGVALPLVFGGALYVIPGGHGVAALPMALGLTAIVALLVLLISGRGRALYTAVIAVSVLCAPAAVAAMLLHPNPRSVGAILATVAVIVVYLAPRATIMLSKLPVPRVPTAGEPLDDIETQGGTTVEGVNAIGKQVIPTEEGMTERVRRANEYLSGIIAAAAIAATIGCYLAVDLSNEFYWQGTAFSIAVATVLCLRGRSHHDLVQSAMLIGGGLVVALAMIVKTATHLDGWQVNGAVAAVGLLVLVVLTGLVAPRLEFSPVMRRRVELLEYLAIGLVFPLACWIIGLYAFFRELRI</sequence>
<dbReference type="PIRSF" id="PIRSF017804">
    <property type="entry name" value="Secretion_EccD1"/>
    <property type="match status" value="1"/>
</dbReference>
<keyword evidence="3" id="KW-1003">Cell membrane</keyword>